<gene>
    <name evidence="3" type="ORF">V6255_08140</name>
</gene>
<dbReference type="EMBL" id="JBAKBA010000015">
    <property type="protein sequence ID" value="MEL0659110.1"/>
    <property type="molecule type" value="Genomic_DNA"/>
</dbReference>
<keyword evidence="4" id="KW-1185">Reference proteome</keyword>
<dbReference type="InterPro" id="IPR021550">
    <property type="entry name" value="DUF2897"/>
</dbReference>
<keyword evidence="2" id="KW-1133">Transmembrane helix</keyword>
<dbReference type="Proteomes" id="UP001366060">
    <property type="component" value="Unassembled WGS sequence"/>
</dbReference>
<organism evidence="3 4">
    <name type="scientific">Psychromonas arctica</name>
    <dbReference type="NCBI Taxonomy" id="168275"/>
    <lineage>
        <taxon>Bacteria</taxon>
        <taxon>Pseudomonadati</taxon>
        <taxon>Pseudomonadota</taxon>
        <taxon>Gammaproteobacteria</taxon>
        <taxon>Alteromonadales</taxon>
        <taxon>Psychromonadaceae</taxon>
        <taxon>Psychromonas</taxon>
    </lineage>
</organism>
<feature type="transmembrane region" description="Helical" evidence="2">
    <location>
        <begin position="6"/>
        <end position="24"/>
    </location>
</feature>
<reference evidence="3 4" key="1">
    <citation type="submission" date="2024-02" db="EMBL/GenBank/DDBJ databases">
        <title>Bacteria isolated from the canopy kelp, Nereocystis luetkeana.</title>
        <authorList>
            <person name="Pfister C.A."/>
            <person name="Younker I.T."/>
            <person name="Light S.H."/>
        </authorList>
    </citation>
    <scope>NUCLEOTIDE SEQUENCE [LARGE SCALE GENOMIC DNA]</scope>
    <source>
        <strain evidence="3 4">TI.2.07</strain>
    </source>
</reference>
<comment type="caution">
    <text evidence="3">The sequence shown here is derived from an EMBL/GenBank/DDBJ whole genome shotgun (WGS) entry which is preliminary data.</text>
</comment>
<protein>
    <submittedName>
        <fullName evidence="3">DUF2897 family protein</fullName>
    </submittedName>
</protein>
<sequence>MSMGWVIFIIVLALGIILSNILLLKKSANMKIPDSVVKAMQEKKDKEAREHLEQEKKAQKKPD</sequence>
<evidence type="ECO:0000313" key="3">
    <source>
        <dbReference type="EMBL" id="MEL0659110.1"/>
    </source>
</evidence>
<feature type="region of interest" description="Disordered" evidence="1">
    <location>
        <begin position="42"/>
        <end position="63"/>
    </location>
</feature>
<proteinExistence type="predicted"/>
<name>A0ABU9HBE1_9GAMM</name>
<dbReference type="RefSeq" id="WP_341627701.1">
    <property type="nucleotide sequence ID" value="NZ_JBAKBA010000015.1"/>
</dbReference>
<keyword evidence="2" id="KW-0472">Membrane</keyword>
<evidence type="ECO:0000256" key="1">
    <source>
        <dbReference type="SAM" id="MobiDB-lite"/>
    </source>
</evidence>
<keyword evidence="2" id="KW-0812">Transmembrane</keyword>
<evidence type="ECO:0000313" key="4">
    <source>
        <dbReference type="Proteomes" id="UP001366060"/>
    </source>
</evidence>
<dbReference type="Pfam" id="PF11446">
    <property type="entry name" value="DUF2897"/>
    <property type="match status" value="1"/>
</dbReference>
<accession>A0ABU9HBE1</accession>
<evidence type="ECO:0000256" key="2">
    <source>
        <dbReference type="SAM" id="Phobius"/>
    </source>
</evidence>